<dbReference type="PANTHER" id="PTHR34211">
    <property type="entry name" value="CALCINEURIN-LIKE METALLO-PHOSPHOESTERASE SUPERFAMILY PROTEIN"/>
    <property type="match status" value="1"/>
</dbReference>
<dbReference type="Pfam" id="PF00149">
    <property type="entry name" value="Metallophos"/>
    <property type="match status" value="1"/>
</dbReference>
<accession>A0A0H4PZ09</accession>
<proteinExistence type="predicted"/>
<dbReference type="STRING" id="320787.CA2015_4317"/>
<protein>
    <submittedName>
        <fullName evidence="3">Metallophosphoesterase</fullName>
    </submittedName>
</protein>
<dbReference type="AlphaFoldDB" id="A0A0H4PZ09"/>
<dbReference type="InterPro" id="IPR004843">
    <property type="entry name" value="Calcineurin-like_PHP"/>
</dbReference>
<dbReference type="RefSeq" id="WP_048643742.1">
    <property type="nucleotide sequence ID" value="NZ_CP012040.1"/>
</dbReference>
<gene>
    <name evidence="3" type="ORF">CA2015_4317</name>
</gene>
<feature type="transmembrane region" description="Helical" evidence="1">
    <location>
        <begin position="339"/>
        <end position="361"/>
    </location>
</feature>
<feature type="domain" description="Calcineurin-like phosphoesterase" evidence="2">
    <location>
        <begin position="63"/>
        <end position="241"/>
    </location>
</feature>
<dbReference type="PANTHER" id="PTHR34211:SF3">
    <property type="entry name" value="CALCINEURIN-LIKE METALLO-PHOSPHOESTERASE SUPERFAMILY PROTEIN"/>
    <property type="match status" value="1"/>
</dbReference>
<keyword evidence="1" id="KW-0812">Transmembrane</keyword>
<reference evidence="3 4" key="1">
    <citation type="submission" date="2015-07" db="EMBL/GenBank/DDBJ databases">
        <authorList>
            <person name="Kim K.M."/>
        </authorList>
    </citation>
    <scope>NUCLEOTIDE SEQUENCE [LARGE SCALE GENOMIC DNA]</scope>
    <source>
        <strain evidence="3 4">KCTC 12363</strain>
    </source>
</reference>
<dbReference type="OrthoDB" id="500534at2"/>
<feature type="transmembrane region" description="Helical" evidence="1">
    <location>
        <begin position="474"/>
        <end position="504"/>
    </location>
</feature>
<dbReference type="Proteomes" id="UP000036520">
    <property type="component" value="Chromosome"/>
</dbReference>
<feature type="transmembrane region" description="Helical" evidence="1">
    <location>
        <begin position="401"/>
        <end position="421"/>
    </location>
</feature>
<dbReference type="SUPFAM" id="SSF56300">
    <property type="entry name" value="Metallo-dependent phosphatases"/>
    <property type="match status" value="1"/>
</dbReference>
<keyword evidence="4" id="KW-1185">Reference proteome</keyword>
<feature type="transmembrane region" description="Helical" evidence="1">
    <location>
        <begin position="433"/>
        <end position="454"/>
    </location>
</feature>
<evidence type="ECO:0000256" key="1">
    <source>
        <dbReference type="SAM" id="Phobius"/>
    </source>
</evidence>
<dbReference type="KEGG" id="camu:CA2015_4317"/>
<keyword evidence="1" id="KW-0472">Membrane</keyword>
<evidence type="ECO:0000259" key="2">
    <source>
        <dbReference type="Pfam" id="PF00149"/>
    </source>
</evidence>
<evidence type="ECO:0000313" key="3">
    <source>
        <dbReference type="EMBL" id="AKP53662.1"/>
    </source>
</evidence>
<name>A0A0H4PZ09_9BACT</name>
<dbReference type="InterPro" id="IPR029052">
    <property type="entry name" value="Metallo-depent_PP-like"/>
</dbReference>
<organism evidence="3 4">
    <name type="scientific">Cyclobacterium amurskyense</name>
    <dbReference type="NCBI Taxonomy" id="320787"/>
    <lineage>
        <taxon>Bacteria</taxon>
        <taxon>Pseudomonadati</taxon>
        <taxon>Bacteroidota</taxon>
        <taxon>Cytophagia</taxon>
        <taxon>Cytophagales</taxon>
        <taxon>Cyclobacteriaceae</taxon>
        <taxon>Cyclobacterium</taxon>
    </lineage>
</organism>
<dbReference type="EMBL" id="CP012040">
    <property type="protein sequence ID" value="AKP53662.1"/>
    <property type="molecule type" value="Genomic_DNA"/>
</dbReference>
<sequence>MKFERKPMVNWYDPKQLAFTSVKTVLSSVFGNFADRRELQAALDQDCKPFDYSQNEELWLDYISDLGDGFNSTFTMAQLLAREELSLRGKSLKRGDILLMGGDEVYPTPENIEYDNRLRGPYTAAFPKNENDKNRPDVFAIPGNHDWYDGLTNFLRLFTQKRSLGNWKTQQHRSYFALKLPYDYWVIAIDIQLNADIDFPQICYFKEIAKEYFKPNSKIILCTSEPSWVYKSFDIKNDSFDRLQFFIDKVLYGKKDEDYKEKNKNISIEAILTGDLHHYARYETVKDDSRPSQFITAGGGGAFMHPTHTLKEELKGIHERKAELKKTYPPKESSVKLSLLNLLFPFFSRTMLLFFGIYHVFTTWILQTKLSNDSTIMESLAKHNLFKGELSEILGIITNTLFHFPSALFLNLLLLIGIVLFTDTSSGKKKLNYIAGGIHGLLQLVNFYFLLWLFSYNNLNNIPWINNVNEGGQVLLFFAEMVLVGGLISSFIFGLYLTISIVLLKNHITEASSSYRWEGYKNFLRISVNKEGLTIYPIGVKKVVTNWKEFSINDNPRFEGGPINYELIEDPIFIKNEETS</sequence>
<dbReference type="Gene3D" id="3.60.21.10">
    <property type="match status" value="1"/>
</dbReference>
<evidence type="ECO:0000313" key="4">
    <source>
        <dbReference type="Proteomes" id="UP000036520"/>
    </source>
</evidence>
<dbReference type="GO" id="GO:0016787">
    <property type="term" value="F:hydrolase activity"/>
    <property type="evidence" value="ECO:0007669"/>
    <property type="project" value="InterPro"/>
</dbReference>
<keyword evidence="1" id="KW-1133">Transmembrane helix</keyword>